<evidence type="ECO:0000256" key="3">
    <source>
        <dbReference type="ARBA" id="ARBA00014910"/>
    </source>
</evidence>
<evidence type="ECO:0000256" key="7">
    <source>
        <dbReference type="ARBA" id="ARBA00023212"/>
    </source>
</evidence>
<keyword evidence="7" id="KW-0206">Cytoskeleton</keyword>
<feature type="region of interest" description="Disordered" evidence="12">
    <location>
        <begin position="351"/>
        <end position="392"/>
    </location>
</feature>
<evidence type="ECO:0000256" key="1">
    <source>
        <dbReference type="ARBA" id="ARBA00004114"/>
    </source>
</evidence>
<sequence>MPAFQAPAVARTGRVATDPDADGLVQLLEQHWQSLTQDAVGHLLSVKGHMLASLDAAVASEQDAGASRLAAKQAEVDILKDELHATQKQLARTDTHLDRLCDAYAQKQEEVLDTCAQLRAWFVWRCHIARQRRLARQAMQAEQYYVKSWLLGRAWDRWAGSARSRYRQLVTQRAEQEREAAAAALGSTHAQEVAVLRGEIEALQEQLQQDAAARNRMEEDMKRAFMRGVTAINLEAVQMMRRGAPPSGTNPFPVTVPLNTSTAASGLAAAQQQHTQQLAGQLQQQALWQLQEDGEAEDNSLAARGPLQVEAVAAGRSPGAARSCTADQAAEASDGAVSLMKGAVDGTDTAAAAADGSPAPHIAPAAAGGAQQRHMGLATWSSAPHAAQTQGTAAPAAAAAAAVDGSNKLSLRAVQTSKHPAMPAATSQAGWVGFESPAANSTGPAVLQQRQSGNGMPRVVVQRGPAAAGGGGRAVGQPRQVAGTQTLAGGGKVSWGPNKR</sequence>
<name>A0A383VWG3_TETOB</name>
<keyword evidence="5" id="KW-0677">Repeat</keyword>
<evidence type="ECO:0000256" key="10">
    <source>
        <dbReference type="ARBA" id="ARBA00049959"/>
    </source>
</evidence>
<dbReference type="Proteomes" id="UP000256970">
    <property type="component" value="Unassembled WGS sequence"/>
</dbReference>
<keyword evidence="4" id="KW-0963">Cytoplasm</keyword>
<evidence type="ECO:0000256" key="9">
    <source>
        <dbReference type="ARBA" id="ARBA00031694"/>
    </source>
</evidence>
<dbReference type="AlphaFoldDB" id="A0A383VWG3"/>
<evidence type="ECO:0000256" key="8">
    <source>
        <dbReference type="ARBA" id="ARBA00023306"/>
    </source>
</evidence>
<keyword evidence="8" id="KW-0131">Cell cycle</keyword>
<gene>
    <name evidence="13" type="ORF">BQ4739_LOCUS9499</name>
</gene>
<evidence type="ECO:0000256" key="2">
    <source>
        <dbReference type="ARBA" id="ARBA00010411"/>
    </source>
</evidence>
<comment type="similarity">
    <text evidence="2">Belongs to the POC5 family.</text>
</comment>
<dbReference type="PANTHER" id="PTHR28618:SF1">
    <property type="entry name" value="CENTROSOMAL PROTEIN POC5"/>
    <property type="match status" value="1"/>
</dbReference>
<evidence type="ECO:0000313" key="13">
    <source>
        <dbReference type="EMBL" id="SZX69203.1"/>
    </source>
</evidence>
<proteinExistence type="inferred from homology"/>
<evidence type="ECO:0000256" key="12">
    <source>
        <dbReference type="SAM" id="MobiDB-lite"/>
    </source>
</evidence>
<reference evidence="13 14" key="1">
    <citation type="submission" date="2016-10" db="EMBL/GenBank/DDBJ databases">
        <authorList>
            <person name="Cai Z."/>
        </authorList>
    </citation>
    <scope>NUCLEOTIDE SEQUENCE [LARGE SCALE GENOMIC DNA]</scope>
</reference>
<keyword evidence="14" id="KW-1185">Reference proteome</keyword>
<dbReference type="GO" id="GO:0005814">
    <property type="term" value="C:centriole"/>
    <property type="evidence" value="ECO:0007669"/>
    <property type="project" value="UniProtKB-SubCell"/>
</dbReference>
<comment type="function">
    <text evidence="10">Essential for the assembly of the distal half of centrioles, required for centriole elongation. Acts as a negative regulator of centriole elongation.</text>
</comment>
<dbReference type="STRING" id="3088.A0A383VWG3"/>
<dbReference type="InterPro" id="IPR033351">
    <property type="entry name" value="POC5"/>
</dbReference>
<dbReference type="EMBL" id="FNXT01000910">
    <property type="protein sequence ID" value="SZX69203.1"/>
    <property type="molecule type" value="Genomic_DNA"/>
</dbReference>
<feature type="region of interest" description="Disordered" evidence="12">
    <location>
        <begin position="463"/>
        <end position="500"/>
    </location>
</feature>
<accession>A0A383VWG3</accession>
<feature type="compositionally biased region" description="Low complexity" evidence="12">
    <location>
        <begin position="351"/>
        <end position="370"/>
    </location>
</feature>
<feature type="coiled-coil region" evidence="11">
    <location>
        <begin position="193"/>
        <end position="220"/>
    </location>
</feature>
<evidence type="ECO:0000313" key="14">
    <source>
        <dbReference type="Proteomes" id="UP000256970"/>
    </source>
</evidence>
<feature type="compositionally biased region" description="Low complexity" evidence="12">
    <location>
        <begin position="383"/>
        <end position="392"/>
    </location>
</feature>
<evidence type="ECO:0000256" key="4">
    <source>
        <dbReference type="ARBA" id="ARBA00022490"/>
    </source>
</evidence>
<evidence type="ECO:0000256" key="5">
    <source>
        <dbReference type="ARBA" id="ARBA00022737"/>
    </source>
</evidence>
<organism evidence="13 14">
    <name type="scientific">Tetradesmus obliquus</name>
    <name type="common">Green alga</name>
    <name type="synonym">Acutodesmus obliquus</name>
    <dbReference type="NCBI Taxonomy" id="3088"/>
    <lineage>
        <taxon>Eukaryota</taxon>
        <taxon>Viridiplantae</taxon>
        <taxon>Chlorophyta</taxon>
        <taxon>core chlorophytes</taxon>
        <taxon>Chlorophyceae</taxon>
        <taxon>CS clade</taxon>
        <taxon>Sphaeropleales</taxon>
        <taxon>Scenedesmaceae</taxon>
        <taxon>Tetradesmus</taxon>
    </lineage>
</organism>
<evidence type="ECO:0000256" key="11">
    <source>
        <dbReference type="SAM" id="Coils"/>
    </source>
</evidence>
<dbReference type="PANTHER" id="PTHR28618">
    <property type="entry name" value="CENTROSOMAL PROTEIN POC5"/>
    <property type="match status" value="1"/>
</dbReference>
<protein>
    <recommendedName>
        <fullName evidence="3">Centrosomal protein POC5</fullName>
    </recommendedName>
    <alternativeName>
        <fullName evidence="9">Protein of centriole 5</fullName>
    </alternativeName>
</protein>
<keyword evidence="6 11" id="KW-0175">Coiled coil</keyword>
<comment type="subcellular location">
    <subcellularLocation>
        <location evidence="1">Cytoplasm</location>
        <location evidence="1">Cytoskeleton</location>
        <location evidence="1">Microtubule organizing center</location>
        <location evidence="1">Centrosome</location>
        <location evidence="1">Centriole</location>
    </subcellularLocation>
</comment>
<evidence type="ECO:0000256" key="6">
    <source>
        <dbReference type="ARBA" id="ARBA00023054"/>
    </source>
</evidence>